<evidence type="ECO:0000256" key="3">
    <source>
        <dbReference type="ARBA" id="ARBA00022801"/>
    </source>
</evidence>
<dbReference type="GO" id="GO:0004126">
    <property type="term" value="F:cytidine deaminase activity"/>
    <property type="evidence" value="ECO:0007669"/>
    <property type="project" value="UniProtKB-ARBA"/>
</dbReference>
<dbReference type="PROSITE" id="PS51747">
    <property type="entry name" value="CYT_DCMP_DEAMINASES_2"/>
    <property type="match status" value="1"/>
</dbReference>
<dbReference type="EMBL" id="JAGZZN010000019">
    <property type="protein sequence ID" value="MBS6536733.1"/>
    <property type="molecule type" value="Genomic_DNA"/>
</dbReference>
<dbReference type="AlphaFoldDB" id="A0A943Y1V7"/>
<proteinExistence type="inferred from homology"/>
<dbReference type="Gene3D" id="3.40.140.10">
    <property type="entry name" value="Cytidine Deaminase, domain 2"/>
    <property type="match status" value="1"/>
</dbReference>
<feature type="domain" description="CMP/dCMP-type deaminase" evidence="5">
    <location>
        <begin position="1"/>
        <end position="136"/>
    </location>
</feature>
<keyword evidence="2" id="KW-0479">Metal-binding</keyword>
<dbReference type="GO" id="GO:0008270">
    <property type="term" value="F:zinc ion binding"/>
    <property type="evidence" value="ECO:0007669"/>
    <property type="project" value="InterPro"/>
</dbReference>
<comment type="similarity">
    <text evidence="1">Belongs to the cytidine and deoxycytidylate deaminase family.</text>
</comment>
<evidence type="ECO:0000313" key="7">
    <source>
        <dbReference type="Proteomes" id="UP000761167"/>
    </source>
</evidence>
<gene>
    <name evidence="6" type="ORF">KH363_04210</name>
</gene>
<evidence type="ECO:0000256" key="1">
    <source>
        <dbReference type="ARBA" id="ARBA00006576"/>
    </source>
</evidence>
<dbReference type="CDD" id="cd01283">
    <property type="entry name" value="cytidine_deaminase"/>
    <property type="match status" value="1"/>
</dbReference>
<dbReference type="PANTHER" id="PTHR11644:SF2">
    <property type="entry name" value="CYTIDINE DEAMINASE"/>
    <property type="match status" value="1"/>
</dbReference>
<organism evidence="6 7">
    <name type="scientific">Streptococcus parasanguinis</name>
    <dbReference type="NCBI Taxonomy" id="1318"/>
    <lineage>
        <taxon>Bacteria</taxon>
        <taxon>Bacillati</taxon>
        <taxon>Bacillota</taxon>
        <taxon>Bacilli</taxon>
        <taxon>Lactobacillales</taxon>
        <taxon>Streptococcaceae</taxon>
        <taxon>Streptococcus</taxon>
    </lineage>
</organism>
<dbReference type="GO" id="GO:0072527">
    <property type="term" value="P:pyrimidine-containing compound metabolic process"/>
    <property type="evidence" value="ECO:0007669"/>
    <property type="project" value="UniProtKB-ARBA"/>
</dbReference>
<dbReference type="InterPro" id="IPR016193">
    <property type="entry name" value="Cytidine_deaminase-like"/>
</dbReference>
<evidence type="ECO:0000259" key="5">
    <source>
        <dbReference type="PROSITE" id="PS51747"/>
    </source>
</evidence>
<evidence type="ECO:0000256" key="2">
    <source>
        <dbReference type="ARBA" id="ARBA00022723"/>
    </source>
</evidence>
<dbReference type="Proteomes" id="UP000761167">
    <property type="component" value="Unassembled WGS sequence"/>
</dbReference>
<dbReference type="PANTHER" id="PTHR11644">
    <property type="entry name" value="CYTIDINE DEAMINASE"/>
    <property type="match status" value="1"/>
</dbReference>
<keyword evidence="3" id="KW-0378">Hydrolase</keyword>
<comment type="caution">
    <text evidence="6">The sequence shown here is derived from an EMBL/GenBank/DDBJ whole genome shotgun (WGS) entry which is preliminary data.</text>
</comment>
<sequence>MDIWEKLYLEAKALYAPQEVSDFVYARHVVAAVEAADGQIFTGFCMEGTCGVFHLCAERAALFNMYQQSGQTKVKRIIAFRDKPPYGEGSGMPCGACREFLLELDAENRHLEFMVDYESRKTITLGGLMPLWWGEERARQRENKGNE</sequence>
<name>A0A943Y1V7_STRPA</name>
<protein>
    <submittedName>
        <fullName evidence="6">Cytidine deaminase</fullName>
    </submittedName>
</protein>
<dbReference type="GO" id="GO:0055086">
    <property type="term" value="P:nucleobase-containing small molecule metabolic process"/>
    <property type="evidence" value="ECO:0007669"/>
    <property type="project" value="UniProtKB-ARBA"/>
</dbReference>
<dbReference type="InterPro" id="IPR002125">
    <property type="entry name" value="CMP_dCMP_dom"/>
</dbReference>
<dbReference type="GO" id="GO:0042802">
    <property type="term" value="F:identical protein binding"/>
    <property type="evidence" value="ECO:0007669"/>
    <property type="project" value="UniProtKB-ARBA"/>
</dbReference>
<dbReference type="PROSITE" id="PS00903">
    <property type="entry name" value="CYT_DCMP_DEAMINASES_1"/>
    <property type="match status" value="1"/>
</dbReference>
<dbReference type="GO" id="GO:0005829">
    <property type="term" value="C:cytosol"/>
    <property type="evidence" value="ECO:0007669"/>
    <property type="project" value="TreeGrafter"/>
</dbReference>
<evidence type="ECO:0000256" key="4">
    <source>
        <dbReference type="ARBA" id="ARBA00022833"/>
    </source>
</evidence>
<dbReference type="SUPFAM" id="SSF53927">
    <property type="entry name" value="Cytidine deaminase-like"/>
    <property type="match status" value="1"/>
</dbReference>
<accession>A0A943Y1V7</accession>
<dbReference type="InterPro" id="IPR050202">
    <property type="entry name" value="Cyt/Deoxycyt_deaminase"/>
</dbReference>
<keyword evidence="4" id="KW-0862">Zinc</keyword>
<dbReference type="InterPro" id="IPR016192">
    <property type="entry name" value="APOBEC/CMP_deaminase_Zn-bd"/>
</dbReference>
<reference evidence="6" key="1">
    <citation type="submission" date="2021-02" db="EMBL/GenBank/DDBJ databases">
        <title>Infant gut strain persistence is associated with maternal origin, phylogeny, and functional potential including surface adhesion and iron acquisition.</title>
        <authorList>
            <person name="Lou Y.C."/>
        </authorList>
    </citation>
    <scope>NUCLEOTIDE SEQUENCE</scope>
    <source>
        <strain evidence="6">L3_060_000G1_dasL3_060_000G1_metabat.metabat.86_ sub</strain>
    </source>
</reference>
<evidence type="ECO:0000313" key="6">
    <source>
        <dbReference type="EMBL" id="MBS6536733.1"/>
    </source>
</evidence>